<organism evidence="2">
    <name type="scientific">Mucochytrium quahogii</name>
    <dbReference type="NCBI Taxonomy" id="96639"/>
    <lineage>
        <taxon>Eukaryota</taxon>
        <taxon>Sar</taxon>
        <taxon>Stramenopiles</taxon>
        <taxon>Bigyra</taxon>
        <taxon>Labyrinthulomycetes</taxon>
        <taxon>Thraustochytrida</taxon>
        <taxon>Thraustochytriidae</taxon>
        <taxon>Mucochytrium</taxon>
    </lineage>
</organism>
<dbReference type="InterPro" id="IPR023296">
    <property type="entry name" value="Glyco_hydro_beta-prop_sf"/>
</dbReference>
<sequence length="398" mass="44036">MMVKILLVVASVARLGCVFGCQSDEDCELNGLCEDRVCRCFNGWKGSTCGTLDLLPAKTPYGTWPTEKEQSGIVPNSSAYSWGFSYLFSDGKHHGFANVGCYICKVGQVVGSFLAHVQSDNIEGPYSYVDTAIPQNAFNPHVYRLERGYAMVYRSNHYDNKYSVCTGDHDTPVGPPSTNTSEIKKAKAMNLAFSNSLNGPWSIQPMVIKGWESIHVSNPSLLFLENGTVLLAYRYNIGGEHIGFAKGPSVHGPFTHYANLSIPGEDPFIWMSKRGTFHMLFHVEDSRAYSSAPGLHAFSKDGLSWKVSNATQGAYSTTIHFRDGTQKRYYRRERPELVFNAHGDPVHFFSAAQDNEKLFGCSFGYARSIVQPISSGILIEMHRDIPISNSTFGVSSIQ</sequence>
<reference evidence="2" key="1">
    <citation type="submission" date="2021-01" db="EMBL/GenBank/DDBJ databases">
        <authorList>
            <person name="Corre E."/>
            <person name="Pelletier E."/>
            <person name="Niang G."/>
            <person name="Scheremetjew M."/>
            <person name="Finn R."/>
            <person name="Kale V."/>
            <person name="Holt S."/>
            <person name="Cochrane G."/>
            <person name="Meng A."/>
            <person name="Brown T."/>
            <person name="Cohen L."/>
        </authorList>
    </citation>
    <scope>NUCLEOTIDE SEQUENCE</scope>
    <source>
        <strain evidence="2">NY070348D</strain>
    </source>
</reference>
<name>A0A7S2WTF9_9STRA</name>
<protein>
    <recommendedName>
        <fullName evidence="3">EGF-like domain-containing protein</fullName>
    </recommendedName>
</protein>
<feature type="signal peptide" evidence="1">
    <location>
        <begin position="1"/>
        <end position="20"/>
    </location>
</feature>
<feature type="chain" id="PRO_5031068461" description="EGF-like domain-containing protein" evidence="1">
    <location>
        <begin position="21"/>
        <end position="398"/>
    </location>
</feature>
<proteinExistence type="predicted"/>
<evidence type="ECO:0000313" key="2">
    <source>
        <dbReference type="EMBL" id="CAD9705140.1"/>
    </source>
</evidence>
<accession>A0A7S2WTF9</accession>
<dbReference type="AlphaFoldDB" id="A0A7S2WTF9"/>
<evidence type="ECO:0000256" key="1">
    <source>
        <dbReference type="SAM" id="SignalP"/>
    </source>
</evidence>
<keyword evidence="1" id="KW-0732">Signal</keyword>
<evidence type="ECO:0008006" key="3">
    <source>
        <dbReference type="Google" id="ProtNLM"/>
    </source>
</evidence>
<dbReference type="Gene3D" id="2.115.10.20">
    <property type="entry name" value="Glycosyl hydrolase domain, family 43"/>
    <property type="match status" value="1"/>
</dbReference>
<dbReference type="EMBL" id="HBHK01025654">
    <property type="protein sequence ID" value="CAD9705140.1"/>
    <property type="molecule type" value="Transcribed_RNA"/>
</dbReference>
<gene>
    <name evidence="2" type="ORF">QSP1433_LOCUS16107</name>
</gene>
<dbReference type="SUPFAM" id="SSF75005">
    <property type="entry name" value="Arabinanase/levansucrase/invertase"/>
    <property type="match status" value="1"/>
</dbReference>